<comment type="caution">
    <text evidence="6">The sequence shown here is derived from an EMBL/GenBank/DDBJ whole genome shotgun (WGS) entry which is preliminary data.</text>
</comment>
<dbReference type="InterPro" id="IPR013320">
    <property type="entry name" value="ConA-like_dom_sf"/>
</dbReference>
<dbReference type="CDD" id="cd02181">
    <property type="entry name" value="GH16_fungal_Lam16A_glucanase"/>
    <property type="match status" value="1"/>
</dbReference>
<protein>
    <recommendedName>
        <fullName evidence="2">Pre-mRNA-processing protein 45</fullName>
    </recommendedName>
</protein>
<sequence>MASIAASLQASLPQPKYTGGNEEEESRSQQRGPRIVSAGQLDESQVVLRRTGPPPYGQREGWRPRSQEDYGDGGAFPEVPVAQYPLDMGRKHGVKSNALAIQVDSEGKVKYDAIARRGHGDGRIIHTSFKDLIPLRQRADAGEIDLARPDKETVAATTEKTKNALTALISGAVAAQKPKNINVGQRKEATFVRYTPANQMGDNSKKQDRIIKIVERQRDPMEPPKFKHKKIPRGPPSPPPPVMRSPPRKLTAEDQEMWRIPPPVSNWKNPKGFTVPLDKRLAADGRGLHDVTINDKHAQFAEAVKMAERHAREEVQQRALMQQRLAEQEKARKDDSLRALALKTREERLAQSSSRGRRESRTSGSRSRSRSHSSSEPRKNLTAKTPRSANAKGPTRAAQGRRAQTAAEQNGRRAADPGHGTRAGTRHLGEDCAGAGEADSIQGEHDSTSLQPIRGFDSGFNEDNHYDKPLFAAQDAISSIYRPRANVNDDGFDDDAGDKEMAKIHKISRFGEALGKGPFEARPMPSTKKKSITSRGLPQYEDMDFGESRTTKTAAWWKPRYWRKRTWAIVAGVFIVIIAVVVAVAVALSGLTNYPDYKAVSYALRDTYEGENFFDQFNYFTGWDPTKGFVHYVPRPQAQQLNLTYASTNTAIVRVDTSVGPGSRPDASTGRFSVRLESKKTYGGGLFVFDVKHTPHACGTWPALWLTDPSHWPDHGEIDIMESINNGAGGNQMSLHTADGCSMAVTRKMKGHALHNDCNQASNGNAGCGVTGGRNSFGPALNAAGGSVMAVEWREAGIRVWQFGRGDVPSDVVAKRPNPAGWGTATADFPNTRCGIGSMFRNNSIVIDIDLCGDMVYGTWDRSSCPSTCTDLVSNQPALFKTAYWEFGSFQVYQPASPS</sequence>
<feature type="region of interest" description="Disordered" evidence="3">
    <location>
        <begin position="1"/>
        <end position="75"/>
    </location>
</feature>
<keyword evidence="4" id="KW-0812">Transmembrane</keyword>
<evidence type="ECO:0000256" key="1">
    <source>
        <dbReference type="ARBA" id="ARBA00010197"/>
    </source>
</evidence>
<feature type="compositionally biased region" description="Polar residues" evidence="3">
    <location>
        <begin position="1"/>
        <end position="12"/>
    </location>
</feature>
<proteinExistence type="inferred from homology"/>
<evidence type="ECO:0000313" key="7">
    <source>
        <dbReference type="Proteomes" id="UP000562929"/>
    </source>
</evidence>
<dbReference type="OrthoDB" id="192832at2759"/>
<reference evidence="6 7" key="1">
    <citation type="journal article" date="2020" name="G3 (Bethesda)">
        <title>Genetic Underpinnings of Host Manipulation by Ophiocordyceps as Revealed by Comparative Transcriptomics.</title>
        <authorList>
            <person name="Will I."/>
            <person name="Das B."/>
            <person name="Trinh T."/>
            <person name="Brachmann A."/>
            <person name="Ohm R.A."/>
            <person name="de Bekker C."/>
        </authorList>
    </citation>
    <scope>NUCLEOTIDE SEQUENCE [LARGE SCALE GENOMIC DNA]</scope>
    <source>
        <strain evidence="6 7">EC05</strain>
    </source>
</reference>
<organism evidence="6 7">
    <name type="scientific">Ophiocordyceps camponoti-floridani</name>
    <dbReference type="NCBI Taxonomy" id="2030778"/>
    <lineage>
        <taxon>Eukaryota</taxon>
        <taxon>Fungi</taxon>
        <taxon>Dikarya</taxon>
        <taxon>Ascomycota</taxon>
        <taxon>Pezizomycotina</taxon>
        <taxon>Sordariomycetes</taxon>
        <taxon>Hypocreomycetidae</taxon>
        <taxon>Hypocreales</taxon>
        <taxon>Ophiocordycipitaceae</taxon>
        <taxon>Ophiocordyceps</taxon>
    </lineage>
</organism>
<feature type="compositionally biased region" description="Low complexity" evidence="3">
    <location>
        <begin position="395"/>
        <end position="407"/>
    </location>
</feature>
<dbReference type="Pfam" id="PF26113">
    <property type="entry name" value="GH16_XgeA"/>
    <property type="match status" value="1"/>
</dbReference>
<feature type="domain" description="GH16" evidence="5">
    <location>
        <begin position="595"/>
        <end position="858"/>
    </location>
</feature>
<accession>A0A8H4Q1D2</accession>
<keyword evidence="4" id="KW-0472">Membrane</keyword>
<keyword evidence="4" id="KW-1133">Transmembrane helix</keyword>
<evidence type="ECO:0000256" key="2">
    <source>
        <dbReference type="ARBA" id="ARBA00022160"/>
    </source>
</evidence>
<dbReference type="SUPFAM" id="SSF49899">
    <property type="entry name" value="Concanavalin A-like lectins/glucanases"/>
    <property type="match status" value="1"/>
</dbReference>
<evidence type="ECO:0000256" key="3">
    <source>
        <dbReference type="SAM" id="MobiDB-lite"/>
    </source>
</evidence>
<keyword evidence="7" id="KW-1185">Reference proteome</keyword>
<dbReference type="PROSITE" id="PS51762">
    <property type="entry name" value="GH16_2"/>
    <property type="match status" value="1"/>
</dbReference>
<comment type="similarity">
    <text evidence="1">Belongs to the SNW family.</text>
</comment>
<evidence type="ECO:0000259" key="5">
    <source>
        <dbReference type="PROSITE" id="PS51762"/>
    </source>
</evidence>
<dbReference type="GO" id="GO:0005975">
    <property type="term" value="P:carbohydrate metabolic process"/>
    <property type="evidence" value="ECO:0007669"/>
    <property type="project" value="InterPro"/>
</dbReference>
<dbReference type="GO" id="GO:0004553">
    <property type="term" value="F:hydrolase activity, hydrolyzing O-glycosyl compounds"/>
    <property type="evidence" value="ECO:0007669"/>
    <property type="project" value="InterPro"/>
</dbReference>
<feature type="compositionally biased region" description="Pro residues" evidence="3">
    <location>
        <begin position="233"/>
        <end position="244"/>
    </location>
</feature>
<dbReference type="PANTHER" id="PTHR12096">
    <property type="entry name" value="NUCLEAR PROTEIN SKIP-RELATED"/>
    <property type="match status" value="1"/>
</dbReference>
<dbReference type="GO" id="GO:0000398">
    <property type="term" value="P:mRNA splicing, via spliceosome"/>
    <property type="evidence" value="ECO:0007669"/>
    <property type="project" value="InterPro"/>
</dbReference>
<dbReference type="InterPro" id="IPR000757">
    <property type="entry name" value="Beta-glucanase-like"/>
</dbReference>
<evidence type="ECO:0000256" key="4">
    <source>
        <dbReference type="SAM" id="Phobius"/>
    </source>
</evidence>
<dbReference type="EMBL" id="JAACLJ010000008">
    <property type="protein sequence ID" value="KAF4581828.1"/>
    <property type="molecule type" value="Genomic_DNA"/>
</dbReference>
<dbReference type="GO" id="GO:0005681">
    <property type="term" value="C:spliceosomal complex"/>
    <property type="evidence" value="ECO:0007669"/>
    <property type="project" value="InterPro"/>
</dbReference>
<dbReference type="Proteomes" id="UP000562929">
    <property type="component" value="Unassembled WGS sequence"/>
</dbReference>
<dbReference type="AlphaFoldDB" id="A0A8H4Q1D2"/>
<dbReference type="Gene3D" id="2.60.120.200">
    <property type="match status" value="1"/>
</dbReference>
<dbReference type="CDD" id="cd22265">
    <property type="entry name" value="UDM1_RNF168"/>
    <property type="match status" value="1"/>
</dbReference>
<dbReference type="Pfam" id="PF02731">
    <property type="entry name" value="SKIP_SNW"/>
    <property type="match status" value="1"/>
</dbReference>
<dbReference type="InterPro" id="IPR017862">
    <property type="entry name" value="SKI-int_prot_SKIP"/>
</dbReference>
<feature type="region of interest" description="Disordered" evidence="3">
    <location>
        <begin position="343"/>
        <end position="447"/>
    </location>
</feature>
<name>A0A8H4Q1D2_9HYPO</name>
<feature type="region of interest" description="Disordered" evidence="3">
    <location>
        <begin position="217"/>
        <end position="248"/>
    </location>
</feature>
<feature type="transmembrane region" description="Helical" evidence="4">
    <location>
        <begin position="567"/>
        <end position="591"/>
    </location>
</feature>
<dbReference type="InterPro" id="IPR004015">
    <property type="entry name" value="SKI-int_prot_SKIP_SNW-dom"/>
</dbReference>
<evidence type="ECO:0000313" key="6">
    <source>
        <dbReference type="EMBL" id="KAF4581828.1"/>
    </source>
</evidence>
<gene>
    <name evidence="6" type="ORF">GQ602_006452</name>
</gene>